<accession>M1A2D1</accession>
<dbReference type="EnsemblPlants" id="PGSC0003DMT400013142">
    <property type="protein sequence ID" value="PGSC0003DMT400013142"/>
    <property type="gene ID" value="PGSC0003DMG401005133"/>
</dbReference>
<dbReference type="HOGENOM" id="CLU_2350751_0_0_1"/>
<reference evidence="2" key="1">
    <citation type="journal article" date="2011" name="Nature">
        <title>Genome sequence and analysis of the tuber crop potato.</title>
        <authorList>
            <consortium name="The Potato Genome Sequencing Consortium"/>
        </authorList>
    </citation>
    <scope>NUCLEOTIDE SEQUENCE [LARGE SCALE GENOMIC DNA]</scope>
    <source>
        <strain evidence="2">cv. DM1-3 516 R44</strain>
    </source>
</reference>
<keyword evidence="2" id="KW-1185">Reference proteome</keyword>
<sequence>MNLREVHNLDYSIYTKVLSAKKEIHHKTGQSLDAMQAKGTNLPALGKCQQYREPSLGLPACKFSSFLHQSNLRCKVTTENNLSSSHYYLLSLKQLVR</sequence>
<dbReference type="PaxDb" id="4113-PGSC0003DMT400013142"/>
<protein>
    <submittedName>
        <fullName evidence="1">Uncharacterized protein</fullName>
    </submittedName>
</protein>
<evidence type="ECO:0000313" key="1">
    <source>
        <dbReference type="EnsemblPlants" id="PGSC0003DMT400013142"/>
    </source>
</evidence>
<dbReference type="Gramene" id="PGSC0003DMT400013142">
    <property type="protein sequence ID" value="PGSC0003DMT400013142"/>
    <property type="gene ID" value="PGSC0003DMG401005133"/>
</dbReference>
<organism evidence="1 2">
    <name type="scientific">Solanum tuberosum</name>
    <name type="common">Potato</name>
    <dbReference type="NCBI Taxonomy" id="4113"/>
    <lineage>
        <taxon>Eukaryota</taxon>
        <taxon>Viridiplantae</taxon>
        <taxon>Streptophyta</taxon>
        <taxon>Embryophyta</taxon>
        <taxon>Tracheophyta</taxon>
        <taxon>Spermatophyta</taxon>
        <taxon>Magnoliopsida</taxon>
        <taxon>eudicotyledons</taxon>
        <taxon>Gunneridae</taxon>
        <taxon>Pentapetalae</taxon>
        <taxon>asterids</taxon>
        <taxon>lamiids</taxon>
        <taxon>Solanales</taxon>
        <taxon>Solanaceae</taxon>
        <taxon>Solanoideae</taxon>
        <taxon>Solaneae</taxon>
        <taxon>Solanum</taxon>
    </lineage>
</organism>
<dbReference type="AlphaFoldDB" id="M1A2D1"/>
<name>M1A2D1_SOLTU</name>
<proteinExistence type="predicted"/>
<dbReference type="Proteomes" id="UP000011115">
    <property type="component" value="Unassembled WGS sequence"/>
</dbReference>
<dbReference type="InParanoid" id="M1A2D1"/>
<reference evidence="1" key="2">
    <citation type="submission" date="2015-06" db="UniProtKB">
        <authorList>
            <consortium name="EnsemblPlants"/>
        </authorList>
    </citation>
    <scope>IDENTIFICATION</scope>
    <source>
        <strain evidence="1">DM1-3 516 R44</strain>
    </source>
</reference>
<evidence type="ECO:0000313" key="2">
    <source>
        <dbReference type="Proteomes" id="UP000011115"/>
    </source>
</evidence>